<dbReference type="InterPro" id="IPR012952">
    <property type="entry name" value="BING4_C_dom"/>
</dbReference>
<dbReference type="Pfam" id="PF00400">
    <property type="entry name" value="WD40"/>
    <property type="match status" value="1"/>
</dbReference>
<feature type="compositionally biased region" description="Basic residues" evidence="8">
    <location>
        <begin position="577"/>
        <end position="586"/>
    </location>
</feature>
<evidence type="ECO:0000256" key="4">
    <source>
        <dbReference type="ARBA" id="ARBA00022737"/>
    </source>
</evidence>
<dbReference type="InterPro" id="IPR015943">
    <property type="entry name" value="WD40/YVTN_repeat-like_dom_sf"/>
</dbReference>
<evidence type="ECO:0000256" key="8">
    <source>
        <dbReference type="SAM" id="MobiDB-lite"/>
    </source>
</evidence>
<gene>
    <name evidence="10" type="ORF">Pcinc_034337</name>
</gene>
<keyword evidence="5" id="KW-0539">Nucleus</keyword>
<dbReference type="PROSITE" id="PS50294">
    <property type="entry name" value="WD_REPEATS_REGION"/>
    <property type="match status" value="1"/>
</dbReference>
<dbReference type="GO" id="GO:0000462">
    <property type="term" value="P:maturation of SSU-rRNA from tricistronic rRNA transcript (SSU-rRNA, 5.8S rRNA, LSU-rRNA)"/>
    <property type="evidence" value="ECO:0007669"/>
    <property type="project" value="TreeGrafter"/>
</dbReference>
<feature type="compositionally biased region" description="Basic and acidic residues" evidence="8">
    <location>
        <begin position="551"/>
        <end position="576"/>
    </location>
</feature>
<dbReference type="SMART" id="SM01033">
    <property type="entry name" value="BING4CT"/>
    <property type="match status" value="1"/>
</dbReference>
<feature type="repeat" description="WD" evidence="6">
    <location>
        <begin position="322"/>
        <end position="354"/>
    </location>
</feature>
<dbReference type="InterPro" id="IPR040315">
    <property type="entry name" value="WDR46/Utp7"/>
</dbReference>
<keyword evidence="11" id="KW-1185">Reference proteome</keyword>
<dbReference type="PANTHER" id="PTHR14085">
    <property type="entry name" value="WD-REPEAT PROTEIN BING4"/>
    <property type="match status" value="1"/>
</dbReference>
<organism evidence="10 11">
    <name type="scientific">Petrolisthes cinctipes</name>
    <name type="common">Flat porcelain crab</name>
    <dbReference type="NCBI Taxonomy" id="88211"/>
    <lineage>
        <taxon>Eukaryota</taxon>
        <taxon>Metazoa</taxon>
        <taxon>Ecdysozoa</taxon>
        <taxon>Arthropoda</taxon>
        <taxon>Crustacea</taxon>
        <taxon>Multicrustacea</taxon>
        <taxon>Malacostraca</taxon>
        <taxon>Eumalacostraca</taxon>
        <taxon>Eucarida</taxon>
        <taxon>Decapoda</taxon>
        <taxon>Pleocyemata</taxon>
        <taxon>Anomura</taxon>
        <taxon>Galatheoidea</taxon>
        <taxon>Porcellanidae</taxon>
        <taxon>Petrolisthes</taxon>
    </lineage>
</organism>
<dbReference type="FunFam" id="2.130.10.10:FF:000378">
    <property type="entry name" value="U3 small nucleolar RNA-associated protein 7"/>
    <property type="match status" value="1"/>
</dbReference>
<proteinExistence type="predicted"/>
<keyword evidence="2" id="KW-0698">rRNA processing</keyword>
<dbReference type="Proteomes" id="UP001286313">
    <property type="component" value="Unassembled WGS sequence"/>
</dbReference>
<feature type="region of interest" description="Disordered" evidence="8">
    <location>
        <begin position="516"/>
        <end position="537"/>
    </location>
</feature>
<evidence type="ECO:0000259" key="9">
    <source>
        <dbReference type="SMART" id="SM01033"/>
    </source>
</evidence>
<dbReference type="Gene3D" id="2.130.10.10">
    <property type="entry name" value="YVTN repeat-like/Quinoprotein amine dehydrogenase"/>
    <property type="match status" value="1"/>
</dbReference>
<accession>A0AAE1EQI7</accession>
<dbReference type="PANTHER" id="PTHR14085:SF3">
    <property type="entry name" value="WD REPEAT-CONTAINING PROTEIN 46"/>
    <property type="match status" value="1"/>
</dbReference>
<feature type="region of interest" description="Disordered" evidence="8">
    <location>
        <begin position="551"/>
        <end position="586"/>
    </location>
</feature>
<dbReference type="InterPro" id="IPR036322">
    <property type="entry name" value="WD40_repeat_dom_sf"/>
</dbReference>
<reference evidence="10" key="1">
    <citation type="submission" date="2023-10" db="EMBL/GenBank/DDBJ databases">
        <title>Genome assemblies of two species of porcelain crab, Petrolisthes cinctipes and Petrolisthes manimaculis (Anomura: Porcellanidae).</title>
        <authorList>
            <person name="Angst P."/>
        </authorList>
    </citation>
    <scope>NUCLEOTIDE SEQUENCE</scope>
    <source>
        <strain evidence="10">PB745_01</strain>
        <tissue evidence="10">Gill</tissue>
    </source>
</reference>
<dbReference type="SMART" id="SM00320">
    <property type="entry name" value="WD40"/>
    <property type="match status" value="4"/>
</dbReference>
<keyword evidence="7" id="KW-0175">Coiled coil</keyword>
<evidence type="ECO:0000256" key="7">
    <source>
        <dbReference type="SAM" id="Coils"/>
    </source>
</evidence>
<dbReference type="GO" id="GO:0030686">
    <property type="term" value="C:90S preribosome"/>
    <property type="evidence" value="ECO:0007669"/>
    <property type="project" value="TreeGrafter"/>
</dbReference>
<evidence type="ECO:0000256" key="5">
    <source>
        <dbReference type="ARBA" id="ARBA00023242"/>
    </source>
</evidence>
<evidence type="ECO:0000313" key="11">
    <source>
        <dbReference type="Proteomes" id="UP001286313"/>
    </source>
</evidence>
<sequence>MGKFNKMGRGGGSSSNSHWNQQQQQHKFKSKGMKPERYSNVKCEVKDGVMVTEYTLSRKQLKRFPGRKVVDPKLLQKYSKGEGVQQKIYGRKNSILRHKMKKKEEKIHQAEEEAARTETLLTESSGLLEAEEGTYTAHITQKDIRKAVDITTAAKGFDLQLPFGPYKMRFTPNGRHLVLGGRKGHLAAFDWVTKKLHTEINVMESIHDVCWLHTEQMMAAAQKEWVYIYDNQGTELHCLKKLDRVLKLEFLPYHFLLCSSSESGFLSWLDVTLGKEVIQFPTRKGRIEIMCQNPYNAVLCCGHAKGTVTMWTPNKKEAVMTVLCHPRPVKAIDVDPSGRYMATTGLDRMVKIWDSRNMGEQLHSYLLPHGAMNVKFSQKNLLAVSLGNVVEVFKDVITGGASKSYMTHKADGIVTDMQFCPYEDILGISTYKGYSSLIIPGAGEPNFDALEANPYISLSGRREAEVKAVLTKVPSNLITLDPFTIGQVDVPTLQEKVDAKAKLIHVKKPEIDFTPRYRMKGKSGSAQKFKRKQKVKVDQQREYLKAAKEQREALLSDTTDSKTKQDDKPSEVLDRFKPKKKAQKKN</sequence>
<comment type="caution">
    <text evidence="10">The sequence shown here is derived from an EMBL/GenBank/DDBJ whole genome shotgun (WGS) entry which is preliminary data.</text>
</comment>
<dbReference type="AlphaFoldDB" id="A0AAE1EQI7"/>
<comment type="subcellular location">
    <subcellularLocation>
        <location evidence="1">Nucleus</location>
        <location evidence="1">Nucleolus</location>
    </subcellularLocation>
</comment>
<keyword evidence="4" id="KW-0677">Repeat</keyword>
<dbReference type="EMBL" id="JAWQEG010004986">
    <property type="protein sequence ID" value="KAK3859563.1"/>
    <property type="molecule type" value="Genomic_DNA"/>
</dbReference>
<feature type="region of interest" description="Disordered" evidence="8">
    <location>
        <begin position="1"/>
        <end position="35"/>
    </location>
</feature>
<evidence type="ECO:0000256" key="6">
    <source>
        <dbReference type="PROSITE-ProRule" id="PRU00221"/>
    </source>
</evidence>
<protein>
    <recommendedName>
        <fullName evidence="9">BING4 C-terminal domain-containing protein</fullName>
    </recommendedName>
</protein>
<dbReference type="PROSITE" id="PS50082">
    <property type="entry name" value="WD_REPEATS_2"/>
    <property type="match status" value="1"/>
</dbReference>
<evidence type="ECO:0000256" key="1">
    <source>
        <dbReference type="ARBA" id="ARBA00004604"/>
    </source>
</evidence>
<dbReference type="InterPro" id="IPR001680">
    <property type="entry name" value="WD40_rpt"/>
</dbReference>
<keyword evidence="3 6" id="KW-0853">WD repeat</keyword>
<dbReference type="GO" id="GO:0032040">
    <property type="term" value="C:small-subunit processome"/>
    <property type="evidence" value="ECO:0007669"/>
    <property type="project" value="TreeGrafter"/>
</dbReference>
<evidence type="ECO:0000256" key="3">
    <source>
        <dbReference type="ARBA" id="ARBA00022574"/>
    </source>
</evidence>
<name>A0AAE1EQI7_PETCI</name>
<dbReference type="Pfam" id="PF08149">
    <property type="entry name" value="BING4CT"/>
    <property type="match status" value="1"/>
</dbReference>
<dbReference type="SUPFAM" id="SSF50978">
    <property type="entry name" value="WD40 repeat-like"/>
    <property type="match status" value="1"/>
</dbReference>
<evidence type="ECO:0000313" key="10">
    <source>
        <dbReference type="EMBL" id="KAK3859563.1"/>
    </source>
</evidence>
<evidence type="ECO:0000256" key="2">
    <source>
        <dbReference type="ARBA" id="ARBA00022552"/>
    </source>
</evidence>
<feature type="coiled-coil region" evidence="7">
    <location>
        <begin position="93"/>
        <end position="120"/>
    </location>
</feature>
<feature type="domain" description="BING4 C-terminal" evidence="9">
    <location>
        <begin position="404"/>
        <end position="482"/>
    </location>
</feature>
<feature type="compositionally biased region" description="Low complexity" evidence="8">
    <location>
        <begin position="14"/>
        <end position="25"/>
    </location>
</feature>